<name>C8XJP1_NAKMY</name>
<evidence type="ECO:0000259" key="3">
    <source>
        <dbReference type="Pfam" id="PF00496"/>
    </source>
</evidence>
<dbReference type="AlphaFoldDB" id="C8XJP1"/>
<organism evidence="4 5">
    <name type="scientific">Nakamurella multipartita (strain ATCC 700099 / DSM 44233 / CIP 104796 / JCM 9543 / NBRC 105858 / Y-104)</name>
    <name type="common">Microsphaera multipartita</name>
    <dbReference type="NCBI Taxonomy" id="479431"/>
    <lineage>
        <taxon>Bacteria</taxon>
        <taxon>Bacillati</taxon>
        <taxon>Actinomycetota</taxon>
        <taxon>Actinomycetes</taxon>
        <taxon>Nakamurellales</taxon>
        <taxon>Nakamurellaceae</taxon>
        <taxon>Nakamurella</taxon>
    </lineage>
</organism>
<dbReference type="Pfam" id="PF00496">
    <property type="entry name" value="SBP_bac_5"/>
    <property type="match status" value="1"/>
</dbReference>
<evidence type="ECO:0000256" key="2">
    <source>
        <dbReference type="SAM" id="SignalP"/>
    </source>
</evidence>
<dbReference type="RefSeq" id="WP_015749427.1">
    <property type="nucleotide sequence ID" value="NC_013235.1"/>
</dbReference>
<dbReference type="KEGG" id="nml:Namu_4314"/>
<dbReference type="Proteomes" id="UP000002218">
    <property type="component" value="Chromosome"/>
</dbReference>
<dbReference type="eggNOG" id="COG0747">
    <property type="taxonomic scope" value="Bacteria"/>
</dbReference>
<dbReference type="Gene3D" id="3.40.190.10">
    <property type="entry name" value="Periplasmic binding protein-like II"/>
    <property type="match status" value="1"/>
</dbReference>
<dbReference type="STRING" id="479431.Namu_4314"/>
<proteinExistence type="predicted"/>
<dbReference type="SUPFAM" id="SSF53850">
    <property type="entry name" value="Periplasmic binding protein-like II"/>
    <property type="match status" value="1"/>
</dbReference>
<dbReference type="HOGENOM" id="CLU_017028_11_2_11"/>
<feature type="compositionally biased region" description="Low complexity" evidence="1">
    <location>
        <begin position="26"/>
        <end position="46"/>
    </location>
</feature>
<feature type="signal peptide" evidence="2">
    <location>
        <begin position="1"/>
        <end position="21"/>
    </location>
</feature>
<dbReference type="PANTHER" id="PTHR30290:SF65">
    <property type="entry name" value="MONOACYL PHOSPHATIDYLINOSITOL TETRAMANNOSIDE-BINDING PROTEIN LPQW-RELATED"/>
    <property type="match status" value="1"/>
</dbReference>
<dbReference type="PIRSF" id="PIRSF002741">
    <property type="entry name" value="MppA"/>
    <property type="match status" value="1"/>
</dbReference>
<dbReference type="Gene3D" id="3.10.105.10">
    <property type="entry name" value="Dipeptide-binding Protein, Domain 3"/>
    <property type="match status" value="1"/>
</dbReference>
<dbReference type="CDD" id="cd08501">
    <property type="entry name" value="PBP2_Lpqw"/>
    <property type="match status" value="1"/>
</dbReference>
<evidence type="ECO:0000256" key="1">
    <source>
        <dbReference type="SAM" id="MobiDB-lite"/>
    </source>
</evidence>
<feature type="domain" description="Solute-binding protein family 5" evidence="3">
    <location>
        <begin position="113"/>
        <end position="513"/>
    </location>
</feature>
<dbReference type="InterPro" id="IPR030678">
    <property type="entry name" value="Peptide/Ni-bd"/>
</dbReference>
<dbReference type="InParanoid" id="C8XJP1"/>
<protein>
    <submittedName>
        <fullName evidence="4">Extracellular solute-binding protein family 5</fullName>
    </submittedName>
</protein>
<sequence length="606" mass="64016" precursor="true">MRRTRAVAITALAAATMVVVAACGSSSSSSSTTSATSGATSASGSSAAGGGTSGDSGTITYAQEQEWYDYNSGSSSGNATANQVVLNQVLRGFSFVDNTGTVQMDDEYGTIEKLSDSPLTVKYTFNDKAVWSDGQPVGCADFLLAWAANSGRYNKDGTINQPGTIPAEPAYIFDTASTSGIDQTQKPTCADGDKSVTLTYDKPFVDWQVAIGTSAGSSILPAHVAAKAAGIDTAGLVKAVETDDVATLTKVADFWNTGWTLDKAKGLPDATTIPSAGPYYVAAWDPGQSVTLKKNDKWWGTPAKTDTVVIRYISQDQQVSALASGEVDVIEPQPNPDVNAALNNLGNAVKADYGSQFTYEHMDLSVKNGFANEKLREALFKCAPRQQIVDNLIVPSNPDAKLLNSLMLMDFQPGYDQISQASGFANYADVDIEGAKAAYAASGEAQGKTIRVIHIDPNPRRTNEVALLKASCDPVGFNIQDVPLSSDKFGPTLSAGDYDIALFAWAGSGLLGSIPSEYLSTGGQNYSGWNDAQMDQALNSLATLTDTSKALPLLTTVDQRLAANYYSFPIFTFPGVVAMKSNIEGPVLNATQTQATWNMQDWARTG</sequence>
<evidence type="ECO:0000313" key="5">
    <source>
        <dbReference type="Proteomes" id="UP000002218"/>
    </source>
</evidence>
<gene>
    <name evidence="4" type="ordered locus">Namu_4314</name>
</gene>
<evidence type="ECO:0000313" key="4">
    <source>
        <dbReference type="EMBL" id="ACV80602.1"/>
    </source>
</evidence>
<dbReference type="InterPro" id="IPR000914">
    <property type="entry name" value="SBP_5_dom"/>
</dbReference>
<dbReference type="PROSITE" id="PS51257">
    <property type="entry name" value="PROKAR_LIPOPROTEIN"/>
    <property type="match status" value="1"/>
</dbReference>
<feature type="chain" id="PRO_5038891816" evidence="2">
    <location>
        <begin position="22"/>
        <end position="606"/>
    </location>
</feature>
<dbReference type="GO" id="GO:1904680">
    <property type="term" value="F:peptide transmembrane transporter activity"/>
    <property type="evidence" value="ECO:0007669"/>
    <property type="project" value="TreeGrafter"/>
</dbReference>
<keyword evidence="2" id="KW-0732">Signal</keyword>
<dbReference type="GO" id="GO:0015833">
    <property type="term" value="P:peptide transport"/>
    <property type="evidence" value="ECO:0007669"/>
    <property type="project" value="TreeGrafter"/>
</dbReference>
<dbReference type="PANTHER" id="PTHR30290">
    <property type="entry name" value="PERIPLASMIC BINDING COMPONENT OF ABC TRANSPORTER"/>
    <property type="match status" value="1"/>
</dbReference>
<keyword evidence="5" id="KW-1185">Reference proteome</keyword>
<reference evidence="4 5" key="2">
    <citation type="journal article" date="2010" name="Stand. Genomic Sci.">
        <title>Complete genome sequence of Nakamurella multipartita type strain (Y-104).</title>
        <authorList>
            <person name="Tice H."/>
            <person name="Mayilraj S."/>
            <person name="Sims D."/>
            <person name="Lapidus A."/>
            <person name="Nolan M."/>
            <person name="Lucas S."/>
            <person name="Glavina Del Rio T."/>
            <person name="Copeland A."/>
            <person name="Cheng J.F."/>
            <person name="Meincke L."/>
            <person name="Bruce D."/>
            <person name="Goodwin L."/>
            <person name="Pitluck S."/>
            <person name="Ivanova N."/>
            <person name="Mavromatis K."/>
            <person name="Ovchinnikova G."/>
            <person name="Pati A."/>
            <person name="Chen A."/>
            <person name="Palaniappan K."/>
            <person name="Land M."/>
            <person name="Hauser L."/>
            <person name="Chang Y.J."/>
            <person name="Jeffries C.D."/>
            <person name="Detter J.C."/>
            <person name="Brettin T."/>
            <person name="Rohde M."/>
            <person name="Goker M."/>
            <person name="Bristow J."/>
            <person name="Eisen J.A."/>
            <person name="Markowitz V."/>
            <person name="Hugenholtz P."/>
            <person name="Kyrpides N.C."/>
            <person name="Klenk H.P."/>
            <person name="Chen F."/>
        </authorList>
    </citation>
    <scope>NUCLEOTIDE SEQUENCE [LARGE SCALE GENOMIC DNA]</scope>
    <source>
        <strain evidence="5">ATCC 700099 / DSM 44233 / CIP 104796 / JCM 9543 / NBRC 105858 / Y-104</strain>
    </source>
</reference>
<dbReference type="GO" id="GO:0042597">
    <property type="term" value="C:periplasmic space"/>
    <property type="evidence" value="ECO:0007669"/>
    <property type="project" value="UniProtKB-ARBA"/>
</dbReference>
<reference evidence="5" key="1">
    <citation type="submission" date="2009-09" db="EMBL/GenBank/DDBJ databases">
        <title>The complete genome of Nakamurella multipartita DSM 44233.</title>
        <authorList>
            <consortium name="US DOE Joint Genome Institute (JGI-PGF)"/>
            <person name="Lucas S."/>
            <person name="Copeland A."/>
            <person name="Lapidus A."/>
            <person name="Glavina del Rio T."/>
            <person name="Dalin E."/>
            <person name="Tice H."/>
            <person name="Bruce D."/>
            <person name="Goodwin L."/>
            <person name="Pitluck S."/>
            <person name="Kyrpides N."/>
            <person name="Mavromatis K."/>
            <person name="Ivanova N."/>
            <person name="Ovchinnikova G."/>
            <person name="Sims D."/>
            <person name="Meincke L."/>
            <person name="Brettin T."/>
            <person name="Detter J.C."/>
            <person name="Han C."/>
            <person name="Larimer F."/>
            <person name="Land M."/>
            <person name="Hauser L."/>
            <person name="Markowitz V."/>
            <person name="Cheng J.-F."/>
            <person name="Hugenholtz P."/>
            <person name="Woyke T."/>
            <person name="Wu D."/>
            <person name="Klenk H.-P."/>
            <person name="Eisen J.A."/>
        </authorList>
    </citation>
    <scope>NUCLEOTIDE SEQUENCE [LARGE SCALE GENOMIC DNA]</scope>
    <source>
        <strain evidence="5">ATCC 700099 / DSM 44233 / CIP 104796 / JCM 9543 / NBRC 105858 / Y-104</strain>
    </source>
</reference>
<accession>C8XJP1</accession>
<dbReference type="FunCoup" id="C8XJP1">
    <property type="interactions" value="20"/>
</dbReference>
<dbReference type="InterPro" id="IPR039424">
    <property type="entry name" value="SBP_5"/>
</dbReference>
<feature type="region of interest" description="Disordered" evidence="1">
    <location>
        <begin position="26"/>
        <end position="56"/>
    </location>
</feature>
<dbReference type="GO" id="GO:0043190">
    <property type="term" value="C:ATP-binding cassette (ABC) transporter complex"/>
    <property type="evidence" value="ECO:0007669"/>
    <property type="project" value="InterPro"/>
</dbReference>
<dbReference type="EMBL" id="CP001737">
    <property type="protein sequence ID" value="ACV80602.1"/>
    <property type="molecule type" value="Genomic_DNA"/>
</dbReference>